<dbReference type="InterPro" id="IPR013762">
    <property type="entry name" value="Integrase-like_cat_sf"/>
</dbReference>
<dbReference type="Pfam" id="PF02945">
    <property type="entry name" value="Endonuclease_7"/>
    <property type="match status" value="1"/>
</dbReference>
<keyword evidence="3" id="KW-0255">Endonuclease</keyword>
<name>A0ABY7QH15_9ACTN</name>
<reference evidence="3 4" key="1">
    <citation type="submission" date="2022-12" db="EMBL/GenBank/DDBJ databases">
        <title>HUAS 3-15.</title>
        <authorList>
            <person name="Mo P."/>
        </authorList>
    </citation>
    <scope>NUCLEOTIDE SEQUENCE [LARGE SCALE GENOMIC DNA]</scope>
    <source>
        <strain evidence="3 4">HUAS 3-15</strain>
        <plasmid evidence="3 4">punmamed3</plasmid>
    </source>
</reference>
<keyword evidence="1" id="KW-0233">DNA recombination</keyword>
<dbReference type="InterPro" id="IPR044925">
    <property type="entry name" value="His-Me_finger_sf"/>
</dbReference>
<dbReference type="RefSeq" id="WP_270151827.1">
    <property type="nucleotide sequence ID" value="NZ_CP115452.1"/>
</dbReference>
<dbReference type="SUPFAM" id="SSF54060">
    <property type="entry name" value="His-Me finger endonucleases"/>
    <property type="match status" value="1"/>
</dbReference>
<dbReference type="Gene3D" id="1.10.443.10">
    <property type="entry name" value="Intergrase catalytic core"/>
    <property type="match status" value="1"/>
</dbReference>
<evidence type="ECO:0000256" key="2">
    <source>
        <dbReference type="SAM" id="MobiDB-lite"/>
    </source>
</evidence>
<dbReference type="Gene3D" id="3.40.1800.10">
    <property type="entry name" value="His-Me finger endonucleases"/>
    <property type="match status" value="1"/>
</dbReference>
<dbReference type="EMBL" id="CP115452">
    <property type="protein sequence ID" value="WBP92114.1"/>
    <property type="molecule type" value="Genomic_DNA"/>
</dbReference>
<keyword evidence="3" id="KW-0540">Nuclease</keyword>
<dbReference type="SUPFAM" id="SSF56349">
    <property type="entry name" value="DNA breaking-rejoining enzymes"/>
    <property type="match status" value="1"/>
</dbReference>
<keyword evidence="3" id="KW-0378">Hydrolase</keyword>
<proteinExistence type="predicted"/>
<dbReference type="GO" id="GO:0004519">
    <property type="term" value="F:endonuclease activity"/>
    <property type="evidence" value="ECO:0007669"/>
    <property type="project" value="UniProtKB-KW"/>
</dbReference>
<evidence type="ECO:0000256" key="1">
    <source>
        <dbReference type="ARBA" id="ARBA00023172"/>
    </source>
</evidence>
<sequence>MTRPDPYDVLAQWLAAGLGKHGRALQGTTPIRYEADVRDWLYFTEETTGIGAWNANESTASTWAYAPALRPPNPDRPSRRPLAPRVSLHNPARRLAALAAFYAYAAGAGHIPQPPFNAAALRPAPAALPRTAPLTLEQAAALQYAADDVLPGRHRRGPYDTAPHRDRLLVHILLDGLRPRQAVGIDLEDLNEEDPHRRIRTLTCPAPKGDGTITHQPSREVWQAIADYLPHRVDGRDPETGRRPLLTSRNGRRLDSNTMPGRIVKAIAARVPELIFEPNTVTPDRLAMAPAVLLDHPLPPAGPDGWAPPDVPPLERLRLDLRHALDAAPLCPPADGGCPADCERCAVRKRMWAQWEQRWNVGAPAYLSWPVPPYDHRQRPADRLLAYHQSRCAVCGATPAPGRPAHTEDHDPHTGLTRGLLCHRCHPQAERGAAPFWVRYHEQPPAAVLGLELRYPALAGGRGR</sequence>
<evidence type="ECO:0000313" key="3">
    <source>
        <dbReference type="EMBL" id="WBP92114.1"/>
    </source>
</evidence>
<dbReference type="InterPro" id="IPR011010">
    <property type="entry name" value="DNA_brk_join_enz"/>
</dbReference>
<feature type="compositionally biased region" description="Basic and acidic residues" evidence="2">
    <location>
        <begin position="232"/>
        <end position="242"/>
    </location>
</feature>
<dbReference type="InterPro" id="IPR004211">
    <property type="entry name" value="Endonuclease_7"/>
</dbReference>
<keyword evidence="3" id="KW-0614">Plasmid</keyword>
<geneLocation type="plasmid" evidence="3 4">
    <name>punmamed3</name>
</geneLocation>
<dbReference type="InterPro" id="IPR038563">
    <property type="entry name" value="Endonuclease_7_sf"/>
</dbReference>
<protein>
    <submittedName>
        <fullName evidence="3">Endonuclease domain-containing protein</fullName>
    </submittedName>
</protein>
<dbReference type="Proteomes" id="UP001212821">
    <property type="component" value="Plasmid punmamed3"/>
</dbReference>
<accession>A0ABY7QH15</accession>
<feature type="region of interest" description="Disordered" evidence="2">
    <location>
        <begin position="232"/>
        <end position="257"/>
    </location>
</feature>
<keyword evidence="4" id="KW-1185">Reference proteome</keyword>
<gene>
    <name evidence="3" type="ORF">O1G21_40555</name>
</gene>
<organism evidence="3 4">
    <name type="scientific">Kitasatospora cathayae</name>
    <dbReference type="NCBI Taxonomy" id="3004092"/>
    <lineage>
        <taxon>Bacteria</taxon>
        <taxon>Bacillati</taxon>
        <taxon>Actinomycetota</taxon>
        <taxon>Actinomycetes</taxon>
        <taxon>Kitasatosporales</taxon>
        <taxon>Streptomycetaceae</taxon>
        <taxon>Kitasatospora</taxon>
    </lineage>
</organism>
<evidence type="ECO:0000313" key="4">
    <source>
        <dbReference type="Proteomes" id="UP001212821"/>
    </source>
</evidence>